<organism evidence="2 3">
    <name type="scientific">Gymnopilus dilepis</name>
    <dbReference type="NCBI Taxonomy" id="231916"/>
    <lineage>
        <taxon>Eukaryota</taxon>
        <taxon>Fungi</taxon>
        <taxon>Dikarya</taxon>
        <taxon>Basidiomycota</taxon>
        <taxon>Agaricomycotina</taxon>
        <taxon>Agaricomycetes</taxon>
        <taxon>Agaricomycetidae</taxon>
        <taxon>Agaricales</taxon>
        <taxon>Agaricineae</taxon>
        <taxon>Hymenogastraceae</taxon>
        <taxon>Gymnopilus</taxon>
    </lineage>
</organism>
<dbReference type="OrthoDB" id="3225557at2759"/>
<comment type="caution">
    <text evidence="2">The sequence shown here is derived from an EMBL/GenBank/DDBJ whole genome shotgun (WGS) entry which is preliminary data.</text>
</comment>
<reference evidence="2 3" key="1">
    <citation type="journal article" date="2018" name="Evol. Lett.">
        <title>Horizontal gene cluster transfer increased hallucinogenic mushroom diversity.</title>
        <authorList>
            <person name="Reynolds H.T."/>
            <person name="Vijayakumar V."/>
            <person name="Gluck-Thaler E."/>
            <person name="Korotkin H.B."/>
            <person name="Matheny P.B."/>
            <person name="Slot J.C."/>
        </authorList>
    </citation>
    <scope>NUCLEOTIDE SEQUENCE [LARGE SCALE GENOMIC DNA]</scope>
    <source>
        <strain evidence="2 3">SRW20</strain>
    </source>
</reference>
<name>A0A409Y278_9AGAR</name>
<dbReference type="AlphaFoldDB" id="A0A409Y278"/>
<dbReference type="Proteomes" id="UP000284706">
    <property type="component" value="Unassembled WGS sequence"/>
</dbReference>
<feature type="compositionally biased region" description="Polar residues" evidence="1">
    <location>
        <begin position="1"/>
        <end position="18"/>
    </location>
</feature>
<feature type="compositionally biased region" description="Acidic residues" evidence="1">
    <location>
        <begin position="37"/>
        <end position="48"/>
    </location>
</feature>
<evidence type="ECO:0000256" key="1">
    <source>
        <dbReference type="SAM" id="MobiDB-lite"/>
    </source>
</evidence>
<dbReference type="STRING" id="231916.A0A409Y278"/>
<evidence type="ECO:0000313" key="3">
    <source>
        <dbReference type="Proteomes" id="UP000284706"/>
    </source>
</evidence>
<gene>
    <name evidence="2" type="ORF">CVT26_001020</name>
</gene>
<dbReference type="EMBL" id="NHYE01001292">
    <property type="protein sequence ID" value="PPQ97092.1"/>
    <property type="molecule type" value="Genomic_DNA"/>
</dbReference>
<sequence>MRSRSSCQESTKESSQQGRGAEALRKVNRVQQAVFADSDDSSPAEESDVNEKSDSEGGEDEDEDLDATGMTDGQVRQVLEDEAPKDASGLFDDDVDVEMASVRSRLSHRASSSEVSRPLTSESEGILDLMVDGDDDEGDLDNDAEEAKLQREMLRYARASTTKKTSKASRTSTVKIFSGEEARGPEETWPAHARLNAEGQLSVQSNQVRALCHEGVKLFEKTIVTEHAWSELHRTKAYKKLVLLAAVKPLLKKDSKTYTAIQKRISEDDRFVKITGK</sequence>
<protein>
    <submittedName>
        <fullName evidence="2">Uncharacterized protein</fullName>
    </submittedName>
</protein>
<accession>A0A409Y278</accession>
<proteinExistence type="predicted"/>
<dbReference type="InParanoid" id="A0A409Y278"/>
<feature type="region of interest" description="Disordered" evidence="1">
    <location>
        <begin position="1"/>
        <end position="95"/>
    </location>
</feature>
<keyword evidence="3" id="KW-1185">Reference proteome</keyword>
<evidence type="ECO:0000313" key="2">
    <source>
        <dbReference type="EMBL" id="PPQ97092.1"/>
    </source>
</evidence>
<feature type="compositionally biased region" description="Acidic residues" evidence="1">
    <location>
        <begin position="56"/>
        <end position="66"/>
    </location>
</feature>